<sequence>VPSTTQRQKIITKFVKPESRKVPVGNDCDKPRYGWTKDELILSNDRCLDPSFCFPWKKNGFRDKKHCRGWCSTITVWVATCVKSVTRNIMEI</sequence>
<reference evidence="2" key="1">
    <citation type="submission" date="2022-11" db="UniProtKB">
        <authorList>
            <consortium name="WormBaseParasite"/>
        </authorList>
    </citation>
    <scope>IDENTIFICATION</scope>
</reference>
<proteinExistence type="predicted"/>
<protein>
    <submittedName>
        <fullName evidence="2">Uncharacterized protein</fullName>
    </submittedName>
</protein>
<dbReference type="WBParaSite" id="nRc.2.0.1.t28656-RA">
    <property type="protein sequence ID" value="nRc.2.0.1.t28656-RA"/>
    <property type="gene ID" value="nRc.2.0.1.g28656"/>
</dbReference>
<organism evidence="1 2">
    <name type="scientific">Romanomermis culicivorax</name>
    <name type="common">Nematode worm</name>
    <dbReference type="NCBI Taxonomy" id="13658"/>
    <lineage>
        <taxon>Eukaryota</taxon>
        <taxon>Metazoa</taxon>
        <taxon>Ecdysozoa</taxon>
        <taxon>Nematoda</taxon>
        <taxon>Enoplea</taxon>
        <taxon>Dorylaimia</taxon>
        <taxon>Mermithida</taxon>
        <taxon>Mermithoidea</taxon>
        <taxon>Mermithidae</taxon>
        <taxon>Romanomermis</taxon>
    </lineage>
</organism>
<accession>A0A915JR17</accession>
<evidence type="ECO:0000313" key="1">
    <source>
        <dbReference type="Proteomes" id="UP000887565"/>
    </source>
</evidence>
<evidence type="ECO:0000313" key="2">
    <source>
        <dbReference type="WBParaSite" id="nRc.2.0.1.t28656-RA"/>
    </source>
</evidence>
<keyword evidence="1" id="KW-1185">Reference proteome</keyword>
<dbReference type="Proteomes" id="UP000887565">
    <property type="component" value="Unplaced"/>
</dbReference>
<name>A0A915JR17_ROMCU</name>
<dbReference type="AlphaFoldDB" id="A0A915JR17"/>